<keyword evidence="6 7" id="KW-0804">Transcription</keyword>
<evidence type="ECO:0000256" key="6">
    <source>
        <dbReference type="ARBA" id="ARBA00023163"/>
    </source>
</evidence>
<name>A0A2S6MWU5_RHOGL</name>
<evidence type="ECO:0000256" key="1">
    <source>
        <dbReference type="ARBA" id="ARBA00013860"/>
    </source>
</evidence>
<comment type="caution">
    <text evidence="9">The sequence shown here is derived from an EMBL/GenBank/DDBJ whole genome shotgun (WGS) entry which is preliminary data.</text>
</comment>
<dbReference type="InterPro" id="IPR037914">
    <property type="entry name" value="SpoVT-AbrB_sf"/>
</dbReference>
<dbReference type="Gene3D" id="3.40.1550.20">
    <property type="entry name" value="Transcriptional regulator MraZ domain"/>
    <property type="match status" value="1"/>
</dbReference>
<dbReference type="InterPro" id="IPR035644">
    <property type="entry name" value="MraZ_C"/>
</dbReference>
<dbReference type="InterPro" id="IPR007159">
    <property type="entry name" value="SpoVT-AbrB_dom"/>
</dbReference>
<dbReference type="EMBL" id="NHRY01000266">
    <property type="protein sequence ID" value="PPQ26827.1"/>
    <property type="molecule type" value="Genomic_DNA"/>
</dbReference>
<organism evidence="9 10">
    <name type="scientific">Rhodopila globiformis</name>
    <name type="common">Rhodopseudomonas globiformis</name>
    <dbReference type="NCBI Taxonomy" id="1071"/>
    <lineage>
        <taxon>Bacteria</taxon>
        <taxon>Pseudomonadati</taxon>
        <taxon>Pseudomonadota</taxon>
        <taxon>Alphaproteobacteria</taxon>
        <taxon>Acetobacterales</taxon>
        <taxon>Acetobacteraceae</taxon>
        <taxon>Rhodopila</taxon>
    </lineage>
</organism>
<dbReference type="CDD" id="cd16320">
    <property type="entry name" value="MraZ_N"/>
    <property type="match status" value="1"/>
</dbReference>
<protein>
    <recommendedName>
        <fullName evidence="1 7">Transcriptional regulator MraZ</fullName>
    </recommendedName>
</protein>
<accession>A0A2S6MWU5</accession>
<feature type="domain" description="SpoVT-AbrB" evidence="8">
    <location>
        <begin position="90"/>
        <end position="133"/>
    </location>
</feature>
<keyword evidence="4 7" id="KW-0805">Transcription regulation</keyword>
<dbReference type="InterPro" id="IPR035642">
    <property type="entry name" value="MraZ_N"/>
</dbReference>
<evidence type="ECO:0000256" key="3">
    <source>
        <dbReference type="ARBA" id="ARBA00022737"/>
    </source>
</evidence>
<dbReference type="GO" id="GO:0005737">
    <property type="term" value="C:cytoplasm"/>
    <property type="evidence" value="ECO:0007669"/>
    <property type="project" value="UniProtKB-UniRule"/>
</dbReference>
<dbReference type="HAMAP" id="MF_01008">
    <property type="entry name" value="MraZ"/>
    <property type="match status" value="1"/>
</dbReference>
<feature type="domain" description="SpoVT-AbrB" evidence="8">
    <location>
        <begin position="7"/>
        <end position="61"/>
    </location>
</feature>
<evidence type="ECO:0000256" key="7">
    <source>
        <dbReference type="HAMAP-Rule" id="MF_01008"/>
    </source>
</evidence>
<evidence type="ECO:0000313" key="10">
    <source>
        <dbReference type="Proteomes" id="UP000239724"/>
    </source>
</evidence>
<keyword evidence="3" id="KW-0677">Repeat</keyword>
<keyword evidence="2 7" id="KW-0963">Cytoplasm</keyword>
<keyword evidence="5 7" id="KW-0238">DNA-binding</keyword>
<dbReference type="GO" id="GO:0000976">
    <property type="term" value="F:transcription cis-regulatory region binding"/>
    <property type="evidence" value="ECO:0007669"/>
    <property type="project" value="TreeGrafter"/>
</dbReference>
<reference evidence="9 10" key="1">
    <citation type="journal article" date="2018" name="Arch. Microbiol.">
        <title>New insights into the metabolic potential of the phototrophic purple bacterium Rhodopila globiformis DSM 161(T) from its draft genome sequence and evidence for a vanadium-dependent nitrogenase.</title>
        <authorList>
            <person name="Imhoff J.F."/>
            <person name="Rahn T."/>
            <person name="Kunzel S."/>
            <person name="Neulinger S.C."/>
        </authorList>
    </citation>
    <scope>NUCLEOTIDE SEQUENCE [LARGE SCALE GENOMIC DNA]</scope>
    <source>
        <strain evidence="9 10">DSM 161</strain>
    </source>
</reference>
<dbReference type="CDD" id="cd16321">
    <property type="entry name" value="MraZ_C"/>
    <property type="match status" value="1"/>
</dbReference>
<evidence type="ECO:0000256" key="2">
    <source>
        <dbReference type="ARBA" id="ARBA00022490"/>
    </source>
</evidence>
<dbReference type="GO" id="GO:2000143">
    <property type="term" value="P:negative regulation of DNA-templated transcription initiation"/>
    <property type="evidence" value="ECO:0007669"/>
    <property type="project" value="TreeGrafter"/>
</dbReference>
<dbReference type="PROSITE" id="PS51740">
    <property type="entry name" value="SPOVT_ABRB"/>
    <property type="match status" value="2"/>
</dbReference>
<dbReference type="PANTHER" id="PTHR34701:SF1">
    <property type="entry name" value="TRANSCRIPTIONAL REGULATOR MRAZ"/>
    <property type="match status" value="1"/>
</dbReference>
<sequence length="158" mass="17134">MGHFIGTHQNKLDAKGRVSVPASFRSVLKKMSHAGEGALVAPVILRPSIKYPCIEGWTELGFEALSAPLANYDQFSAEHDDFVMALFGDATPMETDKEGRILLPADLITYAGLTDMVAFIGNDKFFQIWEPAAGVRRLAEARERVNAAKLTLRAGGAA</sequence>
<dbReference type="Pfam" id="PF02381">
    <property type="entry name" value="MraZ"/>
    <property type="match status" value="2"/>
</dbReference>
<comment type="subcellular location">
    <subcellularLocation>
        <location evidence="7">Cytoplasm</location>
        <location evidence="7">Nucleoid</location>
    </subcellularLocation>
</comment>
<dbReference type="OrthoDB" id="9807753at2"/>
<dbReference type="SUPFAM" id="SSF89447">
    <property type="entry name" value="AbrB/MazE/MraZ-like"/>
    <property type="match status" value="1"/>
</dbReference>
<dbReference type="AlphaFoldDB" id="A0A2S6MWU5"/>
<keyword evidence="9" id="KW-0132">Cell division</keyword>
<dbReference type="GO" id="GO:0003700">
    <property type="term" value="F:DNA-binding transcription factor activity"/>
    <property type="evidence" value="ECO:0007669"/>
    <property type="project" value="UniProtKB-UniRule"/>
</dbReference>
<dbReference type="PANTHER" id="PTHR34701">
    <property type="entry name" value="TRANSCRIPTIONAL REGULATOR MRAZ"/>
    <property type="match status" value="1"/>
</dbReference>
<dbReference type="InterPro" id="IPR003444">
    <property type="entry name" value="MraZ"/>
</dbReference>
<evidence type="ECO:0000259" key="8">
    <source>
        <dbReference type="PROSITE" id="PS51740"/>
    </source>
</evidence>
<evidence type="ECO:0000256" key="5">
    <source>
        <dbReference type="ARBA" id="ARBA00023125"/>
    </source>
</evidence>
<keyword evidence="10" id="KW-1185">Reference proteome</keyword>
<dbReference type="NCBIfam" id="NF001477">
    <property type="entry name" value="PRK00326.2-4"/>
    <property type="match status" value="1"/>
</dbReference>
<comment type="subunit">
    <text evidence="7">Forms oligomers.</text>
</comment>
<gene>
    <name evidence="7" type="primary">mraZ</name>
    <name evidence="9" type="ORF">CCS01_29280</name>
</gene>
<dbReference type="GO" id="GO:0009295">
    <property type="term" value="C:nucleoid"/>
    <property type="evidence" value="ECO:0007669"/>
    <property type="project" value="UniProtKB-SubCell"/>
</dbReference>
<keyword evidence="9" id="KW-0131">Cell cycle</keyword>
<dbReference type="GO" id="GO:0051301">
    <property type="term" value="P:cell division"/>
    <property type="evidence" value="ECO:0007669"/>
    <property type="project" value="UniProtKB-KW"/>
</dbReference>
<evidence type="ECO:0000313" key="9">
    <source>
        <dbReference type="EMBL" id="PPQ26827.1"/>
    </source>
</evidence>
<comment type="similarity">
    <text evidence="7">Belongs to the MraZ family.</text>
</comment>
<evidence type="ECO:0000256" key="4">
    <source>
        <dbReference type="ARBA" id="ARBA00023015"/>
    </source>
</evidence>
<dbReference type="InterPro" id="IPR038619">
    <property type="entry name" value="MraZ_sf"/>
</dbReference>
<dbReference type="Proteomes" id="UP000239724">
    <property type="component" value="Unassembled WGS sequence"/>
</dbReference>
<proteinExistence type="inferred from homology"/>
<dbReference type="RefSeq" id="WP_104522385.1">
    <property type="nucleotide sequence ID" value="NZ_NHRY01000266.1"/>
</dbReference>
<dbReference type="InterPro" id="IPR020603">
    <property type="entry name" value="MraZ_dom"/>
</dbReference>